<dbReference type="Pfam" id="PF11374">
    <property type="entry name" value="DUF3176"/>
    <property type="match status" value="1"/>
</dbReference>
<feature type="region of interest" description="Disordered" evidence="1">
    <location>
        <begin position="1"/>
        <end position="52"/>
    </location>
</feature>
<keyword evidence="2" id="KW-1133">Transmembrane helix</keyword>
<sequence>MEQQDMISHHNKSGPKNSLEEKKQFLRSNKQKENKTGTHVNDDGTRTPASQPVRSFSGSWWVIEILSSIVSLAAMGSLIGVLRHFDGHALQTWPYKITLNSVVAALSTVARTALMIPVGQAVSQGAWNWFSATRQKKKLLAFDIFTQQVVSIRYQNAAETDTRLDTAGAVPRTEYYESYTHGGILADQIPVLSTTAAIYNGMFGQTISPVPVFCSTGNCTWPVVPTLAVCSACTQQKYTISCDNTTSFCNYTLPTGTSAKIQTPAGIGGLVFQVTSSQGHIYNASSTTIPYIANFDIMGAPYLSEQWTNVTAFECALWYCVQAYNITMNNSRQTQSPAKSWSTISPSDDSSDSDNLTFTNIPSDFNIAPDAQFVVGELTVNAVKTALIGYLNGTVYGGTANEESYSSDFMQAIWNSTSHIDTWISNLALSMTNDMLQTEPASSSTLYAGTVYRYTGFIQVRWAWLTFPIVIVLGSVGFLVLSMIQTRRSRVGAWKSSPLVMLLADLDRAIKHKIGGEFNKANELITAVGNEKVVLTREAGELEFVSNVDE</sequence>
<evidence type="ECO:0000256" key="2">
    <source>
        <dbReference type="SAM" id="Phobius"/>
    </source>
</evidence>
<comment type="caution">
    <text evidence="3">The sequence shown here is derived from an EMBL/GenBank/DDBJ whole genome shotgun (WGS) entry which is preliminary data.</text>
</comment>
<feature type="region of interest" description="Disordered" evidence="1">
    <location>
        <begin position="333"/>
        <end position="353"/>
    </location>
</feature>
<dbReference type="Proteomes" id="UP000053095">
    <property type="component" value="Unassembled WGS sequence"/>
</dbReference>
<organism evidence="3 4">
    <name type="scientific">Talaromyces pinophilus</name>
    <name type="common">Penicillium pinophilum</name>
    <dbReference type="NCBI Taxonomy" id="128442"/>
    <lineage>
        <taxon>Eukaryota</taxon>
        <taxon>Fungi</taxon>
        <taxon>Dikarya</taxon>
        <taxon>Ascomycota</taxon>
        <taxon>Pezizomycotina</taxon>
        <taxon>Eurotiomycetes</taxon>
        <taxon>Eurotiomycetidae</taxon>
        <taxon>Eurotiales</taxon>
        <taxon>Trichocomaceae</taxon>
        <taxon>Talaromyces</taxon>
        <taxon>Talaromyces sect. Talaromyces</taxon>
    </lineage>
</organism>
<name>A0A6V8HQL7_TALPI</name>
<dbReference type="InterPro" id="IPR021514">
    <property type="entry name" value="DUF3176"/>
</dbReference>
<protein>
    <submittedName>
        <fullName evidence="3">Uncharacterized protein</fullName>
    </submittedName>
</protein>
<feature type="transmembrane region" description="Helical" evidence="2">
    <location>
        <begin position="462"/>
        <end position="481"/>
    </location>
</feature>
<evidence type="ECO:0000313" key="4">
    <source>
        <dbReference type="Proteomes" id="UP000053095"/>
    </source>
</evidence>
<dbReference type="AlphaFoldDB" id="A0A6V8HQL7"/>
<dbReference type="EMBL" id="DF933856">
    <property type="protein sequence ID" value="GAM43572.1"/>
    <property type="molecule type" value="Genomic_DNA"/>
</dbReference>
<keyword evidence="2" id="KW-0472">Membrane</keyword>
<accession>A0A6V8HQL7</accession>
<proteinExistence type="predicted"/>
<gene>
    <name evidence="3" type="ORF">TCE0_060r18494</name>
</gene>
<reference evidence="4" key="1">
    <citation type="journal article" date="2015" name="Genome Announc.">
        <title>Draft genome sequence of Talaromyces cellulolyticus strain Y-94, a source of lignocellulosic biomass-degrading enzymes.</title>
        <authorList>
            <person name="Fujii T."/>
            <person name="Koike H."/>
            <person name="Sawayama S."/>
            <person name="Yano S."/>
            <person name="Inoue H."/>
        </authorList>
    </citation>
    <scope>NUCLEOTIDE SEQUENCE [LARGE SCALE GENOMIC DNA]</scope>
    <source>
        <strain evidence="4">Y-94</strain>
    </source>
</reference>
<keyword evidence="2" id="KW-0812">Transmembrane</keyword>
<evidence type="ECO:0000256" key="1">
    <source>
        <dbReference type="SAM" id="MobiDB-lite"/>
    </source>
</evidence>
<dbReference type="PANTHER" id="PTHR35394:SF5">
    <property type="entry name" value="DUF3176 DOMAIN-CONTAINING PROTEIN"/>
    <property type="match status" value="1"/>
</dbReference>
<dbReference type="PANTHER" id="PTHR35394">
    <property type="entry name" value="DUF3176 DOMAIN-CONTAINING PROTEIN"/>
    <property type="match status" value="1"/>
</dbReference>
<keyword evidence="4" id="KW-1185">Reference proteome</keyword>
<feature type="compositionally biased region" description="Basic and acidic residues" evidence="1">
    <location>
        <begin position="18"/>
        <end position="45"/>
    </location>
</feature>
<evidence type="ECO:0000313" key="3">
    <source>
        <dbReference type="EMBL" id="GAM43572.1"/>
    </source>
</evidence>